<evidence type="ECO:0000313" key="2">
    <source>
        <dbReference type="EMBL" id="SFE91676.1"/>
    </source>
</evidence>
<dbReference type="Proteomes" id="UP000198964">
    <property type="component" value="Unassembled WGS sequence"/>
</dbReference>
<dbReference type="Pfam" id="PF03729">
    <property type="entry name" value="DUF308"/>
    <property type="match status" value="2"/>
</dbReference>
<gene>
    <name evidence="2" type="ORF">SAMN05216283_10283</name>
</gene>
<feature type="transmembrane region" description="Helical" evidence="1">
    <location>
        <begin position="67"/>
        <end position="84"/>
    </location>
</feature>
<dbReference type="PANTHER" id="PTHR34989">
    <property type="entry name" value="PROTEIN HDED"/>
    <property type="match status" value="1"/>
</dbReference>
<protein>
    <submittedName>
        <fullName evidence="2">Uncharacterized membrane protein HdeD, DUF308 family</fullName>
    </submittedName>
</protein>
<dbReference type="RefSeq" id="WP_170846868.1">
    <property type="nucleotide sequence ID" value="NZ_FONW01000002.1"/>
</dbReference>
<dbReference type="GO" id="GO:0005886">
    <property type="term" value="C:plasma membrane"/>
    <property type="evidence" value="ECO:0007669"/>
    <property type="project" value="TreeGrafter"/>
</dbReference>
<evidence type="ECO:0000313" key="3">
    <source>
        <dbReference type="Proteomes" id="UP000198964"/>
    </source>
</evidence>
<keyword evidence="3" id="KW-1185">Reference proteome</keyword>
<keyword evidence="1" id="KW-0472">Membrane</keyword>
<keyword evidence="1" id="KW-1133">Transmembrane helix</keyword>
<feature type="transmembrane region" description="Helical" evidence="1">
    <location>
        <begin position="147"/>
        <end position="170"/>
    </location>
</feature>
<proteinExistence type="predicted"/>
<dbReference type="PANTHER" id="PTHR34989:SF1">
    <property type="entry name" value="PROTEIN HDED"/>
    <property type="match status" value="1"/>
</dbReference>
<dbReference type="InterPro" id="IPR005325">
    <property type="entry name" value="DUF308_memb"/>
</dbReference>
<keyword evidence="1" id="KW-0812">Transmembrane</keyword>
<dbReference type="AlphaFoldDB" id="A0A1I2EGJ0"/>
<name>A0A1I2EGJ0_9BACT</name>
<feature type="transmembrane region" description="Helical" evidence="1">
    <location>
        <begin position="36"/>
        <end position="58"/>
    </location>
</feature>
<evidence type="ECO:0000256" key="1">
    <source>
        <dbReference type="SAM" id="Phobius"/>
    </source>
</evidence>
<dbReference type="InterPro" id="IPR052712">
    <property type="entry name" value="Acid_resist_chaperone_HdeD"/>
</dbReference>
<organism evidence="2 3">
    <name type="scientific">Sunxiuqinia elliptica</name>
    <dbReference type="NCBI Taxonomy" id="655355"/>
    <lineage>
        <taxon>Bacteria</taxon>
        <taxon>Pseudomonadati</taxon>
        <taxon>Bacteroidota</taxon>
        <taxon>Bacteroidia</taxon>
        <taxon>Marinilabiliales</taxon>
        <taxon>Prolixibacteraceae</taxon>
        <taxon>Sunxiuqinia</taxon>
    </lineage>
</organism>
<sequence length="175" mass="18615">MLFRFSQGQSFGYLRGVVMILLGLALLFSPEFTLVSIARLVATLFIVKGALAGISLLLSRGEQRNPGLLLECIIDLGIGLLVLYNPGGTVSFFVVILAIWALLGGLLMAFSFNTLRRVGVTNWGLFMSSIIALSFGLVLLFEPLQGGVALATIIGAFSLVYGIANIISVASGRTM</sequence>
<dbReference type="EMBL" id="FONW01000002">
    <property type="protein sequence ID" value="SFE91676.1"/>
    <property type="molecule type" value="Genomic_DNA"/>
</dbReference>
<feature type="transmembrane region" description="Helical" evidence="1">
    <location>
        <begin position="122"/>
        <end position="141"/>
    </location>
</feature>
<dbReference type="STRING" id="655355.SAMN05216283_10283"/>
<accession>A0A1I2EGJ0</accession>
<feature type="transmembrane region" description="Helical" evidence="1">
    <location>
        <begin position="12"/>
        <end position="30"/>
    </location>
</feature>
<reference evidence="2 3" key="1">
    <citation type="submission" date="2016-10" db="EMBL/GenBank/DDBJ databases">
        <authorList>
            <person name="de Groot N.N."/>
        </authorList>
    </citation>
    <scope>NUCLEOTIDE SEQUENCE [LARGE SCALE GENOMIC DNA]</scope>
    <source>
        <strain evidence="2 3">CGMCC 1.9156</strain>
    </source>
</reference>
<feature type="transmembrane region" description="Helical" evidence="1">
    <location>
        <begin position="90"/>
        <end position="110"/>
    </location>
</feature>